<feature type="compositionally biased region" description="Low complexity" evidence="1">
    <location>
        <begin position="104"/>
        <end position="118"/>
    </location>
</feature>
<proteinExistence type="predicted"/>
<gene>
    <name evidence="2" type="ORF">GCM10011491_34870</name>
</gene>
<accession>A0A916SJX0</accession>
<reference evidence="2" key="1">
    <citation type="journal article" date="2014" name="Int. J. Syst. Evol. Microbiol.">
        <title>Complete genome sequence of Corynebacterium casei LMG S-19264T (=DSM 44701T), isolated from a smear-ripened cheese.</title>
        <authorList>
            <consortium name="US DOE Joint Genome Institute (JGI-PGF)"/>
            <person name="Walter F."/>
            <person name="Albersmeier A."/>
            <person name="Kalinowski J."/>
            <person name="Ruckert C."/>
        </authorList>
    </citation>
    <scope>NUCLEOTIDE SEQUENCE</scope>
    <source>
        <strain evidence="2">CGMCC 1.15082</strain>
    </source>
</reference>
<sequence length="198" mass="21122">MPDPYTSAYAAEIVRWCITVRGRPTGVKQRFLEEESPPLLAYLERLAVGDGSGWHSLNARISEKTQELRERGMKLKRPWMAAIWHVLPDLEAIGEVILDRQAAASASDNAPTASDAVSGSGGGDDKGSAGAGKAGTAAKPHPAPRLMPRGFPVTLSRAEKRALDLEDKAKADEAANQKKKVEAESEPAAPTLKMGGAR</sequence>
<dbReference type="EMBL" id="BMHH01000016">
    <property type="protein sequence ID" value="GGB03750.1"/>
    <property type="molecule type" value="Genomic_DNA"/>
</dbReference>
<feature type="compositionally biased region" description="Basic and acidic residues" evidence="1">
    <location>
        <begin position="157"/>
        <end position="183"/>
    </location>
</feature>
<name>A0A916SJX0_9HYPH</name>
<comment type="caution">
    <text evidence="2">The sequence shown here is derived from an EMBL/GenBank/DDBJ whole genome shotgun (WGS) entry which is preliminary data.</text>
</comment>
<dbReference type="AlphaFoldDB" id="A0A916SJX0"/>
<reference evidence="2" key="2">
    <citation type="submission" date="2020-09" db="EMBL/GenBank/DDBJ databases">
        <authorList>
            <person name="Sun Q."/>
            <person name="Zhou Y."/>
        </authorList>
    </citation>
    <scope>NUCLEOTIDE SEQUENCE</scope>
    <source>
        <strain evidence="2">CGMCC 1.15082</strain>
    </source>
</reference>
<evidence type="ECO:0000313" key="2">
    <source>
        <dbReference type="EMBL" id="GGB03750.1"/>
    </source>
</evidence>
<keyword evidence="3" id="KW-1185">Reference proteome</keyword>
<evidence type="ECO:0000313" key="3">
    <source>
        <dbReference type="Proteomes" id="UP000646478"/>
    </source>
</evidence>
<organism evidence="2 3">
    <name type="scientific">Brucella endophytica</name>
    <dbReference type="NCBI Taxonomy" id="1963359"/>
    <lineage>
        <taxon>Bacteria</taxon>
        <taxon>Pseudomonadati</taxon>
        <taxon>Pseudomonadota</taxon>
        <taxon>Alphaproteobacteria</taxon>
        <taxon>Hyphomicrobiales</taxon>
        <taxon>Brucellaceae</taxon>
        <taxon>Brucella/Ochrobactrum group</taxon>
        <taxon>Brucella</taxon>
    </lineage>
</organism>
<protein>
    <submittedName>
        <fullName evidence="2">Uncharacterized protein</fullName>
    </submittedName>
</protein>
<evidence type="ECO:0000256" key="1">
    <source>
        <dbReference type="SAM" id="MobiDB-lite"/>
    </source>
</evidence>
<dbReference type="Proteomes" id="UP000646478">
    <property type="component" value="Unassembled WGS sequence"/>
</dbReference>
<feature type="region of interest" description="Disordered" evidence="1">
    <location>
        <begin position="104"/>
        <end position="198"/>
    </location>
</feature>